<dbReference type="Gene3D" id="3.40.50.1000">
    <property type="entry name" value="HAD superfamily/HAD-like"/>
    <property type="match status" value="1"/>
</dbReference>
<organism evidence="1">
    <name type="scientific">uncultured marine group II/III euryarchaeote KM3_141_C05</name>
    <dbReference type="NCBI Taxonomy" id="1457876"/>
    <lineage>
        <taxon>Archaea</taxon>
        <taxon>Methanobacteriati</taxon>
        <taxon>Methanobacteriota</taxon>
        <taxon>environmental samples</taxon>
    </lineage>
</organism>
<gene>
    <name evidence="1" type="primary">gmhB</name>
</gene>
<dbReference type="GO" id="GO:0034200">
    <property type="term" value="F:D-glycero-beta-D-manno-heptose 1,7-bisphosphate 7-phosphatase activity"/>
    <property type="evidence" value="ECO:0007669"/>
    <property type="project" value="UniProtKB-EC"/>
</dbReference>
<keyword evidence="1" id="KW-0378">Hydrolase</keyword>
<dbReference type="InterPro" id="IPR036412">
    <property type="entry name" value="HAD-like_sf"/>
</dbReference>
<accession>A0A075GBQ8</accession>
<dbReference type="InterPro" id="IPR006549">
    <property type="entry name" value="HAD-SF_hydro_IIIA"/>
</dbReference>
<dbReference type="PANTHER" id="PTHR42891">
    <property type="entry name" value="D-GLYCERO-BETA-D-MANNO-HEPTOSE-1,7-BISPHOSPHATE 7-PHOSPHATASE"/>
    <property type="match status" value="1"/>
</dbReference>
<dbReference type="NCBIfam" id="TIGR01662">
    <property type="entry name" value="HAD-SF-IIIA"/>
    <property type="match status" value="1"/>
</dbReference>
<proteinExistence type="predicted"/>
<dbReference type="PANTHER" id="PTHR42891:SF1">
    <property type="entry name" value="D-GLYCERO-BETA-D-MANNO-HEPTOSE-1,7-BISPHOSPHATE 7-PHOSPHATASE"/>
    <property type="match status" value="1"/>
</dbReference>
<dbReference type="SUPFAM" id="SSF56784">
    <property type="entry name" value="HAD-like"/>
    <property type="match status" value="1"/>
</dbReference>
<dbReference type="EC" id="3.1.3.82" evidence="1"/>
<dbReference type="EMBL" id="KF900611">
    <property type="protein sequence ID" value="AIF01069.1"/>
    <property type="molecule type" value="Genomic_DNA"/>
</dbReference>
<dbReference type="GO" id="GO:0005975">
    <property type="term" value="P:carbohydrate metabolic process"/>
    <property type="evidence" value="ECO:0007669"/>
    <property type="project" value="InterPro"/>
</dbReference>
<dbReference type="InterPro" id="IPR004446">
    <property type="entry name" value="Heptose_bisP_phosphatase"/>
</dbReference>
<name>A0A075GBQ8_9EURY</name>
<evidence type="ECO:0000313" key="1">
    <source>
        <dbReference type="EMBL" id="AIF01069.1"/>
    </source>
</evidence>
<dbReference type="AlphaFoldDB" id="A0A075GBQ8"/>
<sequence length="214" mass="23391">MLLPHRHLSDIGAPLELLAMPEGVEWGGDIAYLDRDGVLNVGSEDYINGVSELQIFPDSAKNVGDIRRAGFRVCIVTNQSPIGRGLWGHQVLASVNSALQQAILSEDADAHLDLILYSPYAPWENAWSRKGRPGMLQVGRQLLDAGKDGSGVENFDYGPNYTAREEGRSLMVGDRRADVEAGVAHGVRMFKCEARIGLTDVISRVLDDEDIGDY</sequence>
<protein>
    <submittedName>
        <fullName evidence="1">D,D-heptose 1,7-bisphosphate phosphatase (GmhB)</fullName>
        <ecNumber evidence="1">3.1.3.82</ecNumber>
    </submittedName>
</protein>
<dbReference type="InterPro" id="IPR023214">
    <property type="entry name" value="HAD_sf"/>
</dbReference>
<reference evidence="1" key="1">
    <citation type="journal article" date="2014" name="Genome Biol. Evol.">
        <title>Pangenome evidence for extensive interdomain horizontal transfer affecting lineage core and shell genes in uncultured planktonic thaumarchaeota and euryarchaeota.</title>
        <authorList>
            <person name="Deschamps P."/>
            <person name="Zivanovic Y."/>
            <person name="Moreira D."/>
            <person name="Rodriguez-Valera F."/>
            <person name="Lopez-Garcia P."/>
        </authorList>
    </citation>
    <scope>NUCLEOTIDE SEQUENCE</scope>
</reference>